<dbReference type="InterPro" id="IPR006101">
    <property type="entry name" value="Glyco_hydro_2"/>
</dbReference>
<name>A0A2N9I8Z4_FAGSY</name>
<dbReference type="Pfam" id="PF02929">
    <property type="entry name" value="Bgal_small_N"/>
    <property type="match status" value="1"/>
</dbReference>
<dbReference type="InterPro" id="IPR013783">
    <property type="entry name" value="Ig-like_fold"/>
</dbReference>
<comment type="catalytic activity">
    <reaction evidence="1">
        <text>Hydrolysis of terminal non-reducing beta-D-galactose residues in beta-D-galactosides.</text>
        <dbReference type="EC" id="3.2.1.23"/>
    </reaction>
</comment>
<dbReference type="Pfam" id="PF16353">
    <property type="entry name" value="LacZ_4"/>
    <property type="match status" value="1"/>
</dbReference>
<dbReference type="Pfam" id="PF02837">
    <property type="entry name" value="Glyco_hydro_2_N"/>
    <property type="match status" value="1"/>
</dbReference>
<dbReference type="AlphaFoldDB" id="A0A2N9I8Z4"/>
<feature type="domain" description="Beta galactosidase small chain/" evidence="8">
    <location>
        <begin position="849"/>
        <end position="1135"/>
    </location>
</feature>
<dbReference type="InterPro" id="IPR011013">
    <property type="entry name" value="Gal_mutarotase_sf_dom"/>
</dbReference>
<dbReference type="FunFam" id="3.20.20.80:FF:000018">
    <property type="entry name" value="Beta-galactosidase"/>
    <property type="match status" value="1"/>
</dbReference>
<dbReference type="InterPro" id="IPR050347">
    <property type="entry name" value="Bact_Beta-galactosidase"/>
</dbReference>
<evidence type="ECO:0000256" key="2">
    <source>
        <dbReference type="ARBA" id="ARBA00007401"/>
    </source>
</evidence>
<dbReference type="GO" id="GO:0005990">
    <property type="term" value="P:lactose catabolic process"/>
    <property type="evidence" value="ECO:0007669"/>
    <property type="project" value="TreeGrafter"/>
</dbReference>
<evidence type="ECO:0000256" key="6">
    <source>
        <dbReference type="ARBA" id="ARBA00032230"/>
    </source>
</evidence>
<evidence type="ECO:0000256" key="4">
    <source>
        <dbReference type="ARBA" id="ARBA00022801"/>
    </source>
</evidence>
<organism evidence="9">
    <name type="scientific">Fagus sylvatica</name>
    <name type="common">Beechnut</name>
    <dbReference type="NCBI Taxonomy" id="28930"/>
    <lineage>
        <taxon>Eukaryota</taxon>
        <taxon>Viridiplantae</taxon>
        <taxon>Streptophyta</taxon>
        <taxon>Embryophyta</taxon>
        <taxon>Tracheophyta</taxon>
        <taxon>Spermatophyta</taxon>
        <taxon>Magnoliopsida</taxon>
        <taxon>eudicotyledons</taxon>
        <taxon>Gunneridae</taxon>
        <taxon>Pentapetalae</taxon>
        <taxon>rosids</taxon>
        <taxon>fabids</taxon>
        <taxon>Fagales</taxon>
        <taxon>Fagaceae</taxon>
        <taxon>Fagus</taxon>
    </lineage>
</organism>
<evidence type="ECO:0000256" key="1">
    <source>
        <dbReference type="ARBA" id="ARBA00001412"/>
    </source>
</evidence>
<comment type="similarity">
    <text evidence="2 7">Belongs to the glycosyl hydrolase 2 family.</text>
</comment>
<sequence>MSNIVEPMASLAGQLVFPLANGYKVWEDQSFIKWRKREPHVTLHCHDSIEGSLKFWYERNKVDLEVANSAVWYDDAVLGALESATFWVKGLPFVKSLSGYWKFFLAPNPNSVPANFYGGAFQDSEWETLPVPSNWQMHGFDQPIYTNVVYPFPLDPPSVPEDNPTGCYRTYFNIPKEWKGRRILLHFEAVDSAFCAWVNGVPVGYSQDSRLPAEFEITDYCYPCDSDAKNVLAVQVFRWSDGSYLEDQDHWWLSGIHRDVLLLSKPQVFIADYFFKSNLAENLSYADIQLYLIDRCCMHKPMSSGSNVASSSHPKKRVEGEVVEVKIDNSRETSKDRVLENYNIEAALYDTGSWYNFDGYADLLASNVANIKLNPSTASLGFHGYVLDGRLEMPRLWSAEQPNLYTLVVVLKDASGHIVDCESSLVGIRKVSKAPKQLLINGHPVIIRGVNRHEHHPRLGKTNIESCMVKDLVLMKQNNINSVRNSHYPQHPRWYELCNLFGMYMIDEANIETHGFDLSRHLKHPTSEPSWAAAMLDRVIGMVERDKNHACIFSWSLGNESGYGPNHSALAGWIRGRDPSRVLHYEGGGSRTSSTDIVCPMYMRVWDILKIAKDPSETRPVILCEYSHAMGNSSGNLHEYWEAIDSTFGLQGGFIWDWVDQALLKDNADGRKQWAYGGDFGDIPNDLNFCMNGLTWPDRTPHPALHEVKYLHQPIKVSLKDRTLKITNTHFYKTTQGLEFSWAAHGDGFELGTGVLSLPSIGPQSSFDIEWQSGPWYSLWASSFAEEFFLTISAKLLHPTRWVEAGHVISSTQVQLPAKREIFPHVIKTTDATFHGEIHGDKIRVSQQNLWEIELNAQTGIIEGWKVEGVTVMNKGIFPSFWRAPTDNDKGGGAESYFSKWKAAHIDSLVYITENCSLQNKTDNLVEIAVGFIAVPSGEKGSVPKFDKSNALFKIDMTYRIYGSGDVIVECNVKPTSSNLPPLPRVGLEFHLEKSVDQIKWYGRGPFECYPDRKAAAHVGVYEQKVGDMHVPYIVPGECSGRADVRWVTFQRKDGCGIYASIYDNSPPMQMSASYYTTVELDRAIRIEELIKGEDIEVHLDHKHMGLGGDDSWSPCVHDNYLIPAVPYSFSIRLSPITRATSGHDVYKSQLQN</sequence>
<dbReference type="EC" id="3.2.1.23" evidence="3"/>
<dbReference type="InterPro" id="IPR004199">
    <property type="entry name" value="B-gal_small/dom_5"/>
</dbReference>
<evidence type="ECO:0000313" key="9">
    <source>
        <dbReference type="EMBL" id="SPD20520.1"/>
    </source>
</evidence>
<reference evidence="9" key="1">
    <citation type="submission" date="2018-02" db="EMBL/GenBank/DDBJ databases">
        <authorList>
            <person name="Cohen D.B."/>
            <person name="Kent A.D."/>
        </authorList>
    </citation>
    <scope>NUCLEOTIDE SEQUENCE</scope>
</reference>
<dbReference type="InterPro" id="IPR006102">
    <property type="entry name" value="Ig-like_GH2"/>
</dbReference>
<dbReference type="PANTHER" id="PTHR46323">
    <property type="entry name" value="BETA-GALACTOSIDASE"/>
    <property type="match status" value="1"/>
</dbReference>
<dbReference type="PRINTS" id="PR00132">
    <property type="entry name" value="GLHYDRLASE2"/>
</dbReference>
<dbReference type="InterPro" id="IPR014718">
    <property type="entry name" value="GH-type_carb-bd"/>
</dbReference>
<dbReference type="InterPro" id="IPR032312">
    <property type="entry name" value="LacZ_4"/>
</dbReference>
<keyword evidence="5 7" id="KW-0326">Glycosidase</keyword>
<dbReference type="SUPFAM" id="SSF74650">
    <property type="entry name" value="Galactose mutarotase-like"/>
    <property type="match status" value="1"/>
</dbReference>
<dbReference type="GO" id="GO:0030246">
    <property type="term" value="F:carbohydrate binding"/>
    <property type="evidence" value="ECO:0007669"/>
    <property type="project" value="InterPro"/>
</dbReference>
<dbReference type="FunFam" id="2.70.98.10:FF:000017">
    <property type="entry name" value="Glycoside hydrolase family 2 protein"/>
    <property type="match status" value="1"/>
</dbReference>
<dbReference type="SUPFAM" id="SSF51445">
    <property type="entry name" value="(Trans)glycosidases"/>
    <property type="match status" value="1"/>
</dbReference>
<dbReference type="InterPro" id="IPR023230">
    <property type="entry name" value="Glyco_hydro_2_CS"/>
</dbReference>
<keyword evidence="4 7" id="KW-0378">Hydrolase</keyword>
<evidence type="ECO:0000259" key="8">
    <source>
        <dbReference type="SMART" id="SM01038"/>
    </source>
</evidence>
<dbReference type="SUPFAM" id="SSF49303">
    <property type="entry name" value="beta-Galactosidase/glucuronidase domain"/>
    <property type="match status" value="2"/>
</dbReference>
<gene>
    <name evidence="9" type="ORF">FSB_LOCUS48402</name>
</gene>
<dbReference type="Gene3D" id="2.60.40.10">
    <property type="entry name" value="Immunoglobulins"/>
    <property type="match status" value="2"/>
</dbReference>
<dbReference type="Pfam" id="PF02836">
    <property type="entry name" value="Glyco_hydro_2_C"/>
    <property type="match status" value="1"/>
</dbReference>
<dbReference type="InterPro" id="IPR006103">
    <property type="entry name" value="Glyco_hydro_2_cat"/>
</dbReference>
<dbReference type="GO" id="GO:0009341">
    <property type="term" value="C:beta-galactosidase complex"/>
    <property type="evidence" value="ECO:0007669"/>
    <property type="project" value="InterPro"/>
</dbReference>
<dbReference type="PROSITE" id="PS00608">
    <property type="entry name" value="GLYCOSYL_HYDROL_F2_2"/>
    <property type="match status" value="1"/>
</dbReference>
<protein>
    <recommendedName>
        <fullName evidence="3">beta-galactosidase</fullName>
        <ecNumber evidence="3">3.2.1.23</ecNumber>
    </recommendedName>
    <alternativeName>
        <fullName evidence="6">Lactase</fullName>
    </alternativeName>
</protein>
<accession>A0A2N9I8Z4</accession>
<dbReference type="SMART" id="SM01038">
    <property type="entry name" value="Bgal_small_N"/>
    <property type="match status" value="1"/>
</dbReference>
<dbReference type="Gene3D" id="2.60.120.260">
    <property type="entry name" value="Galactose-binding domain-like"/>
    <property type="match status" value="1"/>
</dbReference>
<proteinExistence type="inferred from homology"/>
<dbReference type="InterPro" id="IPR023232">
    <property type="entry name" value="Glyco_hydro_2_AS"/>
</dbReference>
<dbReference type="Gene3D" id="3.20.20.80">
    <property type="entry name" value="Glycosidases"/>
    <property type="match status" value="1"/>
</dbReference>
<dbReference type="InterPro" id="IPR036156">
    <property type="entry name" value="Beta-gal/glucu_dom_sf"/>
</dbReference>
<dbReference type="InterPro" id="IPR006104">
    <property type="entry name" value="Glyco_hydro_2_N"/>
</dbReference>
<dbReference type="InterPro" id="IPR017853">
    <property type="entry name" value="GH"/>
</dbReference>
<dbReference type="GO" id="GO:0004565">
    <property type="term" value="F:beta-galactosidase activity"/>
    <property type="evidence" value="ECO:0007669"/>
    <property type="project" value="UniProtKB-EC"/>
</dbReference>
<evidence type="ECO:0000256" key="5">
    <source>
        <dbReference type="ARBA" id="ARBA00023295"/>
    </source>
</evidence>
<dbReference type="InterPro" id="IPR008979">
    <property type="entry name" value="Galactose-bd-like_sf"/>
</dbReference>
<evidence type="ECO:0000256" key="7">
    <source>
        <dbReference type="RuleBase" id="RU361154"/>
    </source>
</evidence>
<dbReference type="PANTHER" id="PTHR46323:SF2">
    <property type="entry name" value="BETA-GALACTOSIDASE"/>
    <property type="match status" value="1"/>
</dbReference>
<dbReference type="PROSITE" id="PS00719">
    <property type="entry name" value="GLYCOSYL_HYDROL_F2_1"/>
    <property type="match status" value="1"/>
</dbReference>
<dbReference type="SUPFAM" id="SSF49785">
    <property type="entry name" value="Galactose-binding domain-like"/>
    <property type="match status" value="1"/>
</dbReference>
<dbReference type="Gene3D" id="2.70.98.10">
    <property type="match status" value="1"/>
</dbReference>
<dbReference type="EMBL" id="OIVN01005024">
    <property type="protein sequence ID" value="SPD20520.1"/>
    <property type="molecule type" value="Genomic_DNA"/>
</dbReference>
<evidence type="ECO:0000256" key="3">
    <source>
        <dbReference type="ARBA" id="ARBA00012756"/>
    </source>
</evidence>
<dbReference type="Pfam" id="PF00703">
    <property type="entry name" value="Glyco_hydro_2"/>
    <property type="match status" value="1"/>
</dbReference>